<feature type="region of interest" description="Disordered" evidence="3">
    <location>
        <begin position="410"/>
        <end position="434"/>
    </location>
</feature>
<evidence type="ECO:0000313" key="5">
    <source>
        <dbReference type="EMBL" id="CAB3245766.1"/>
    </source>
</evidence>
<evidence type="ECO:0000256" key="1">
    <source>
        <dbReference type="PROSITE-ProRule" id="PRU01211"/>
    </source>
</evidence>
<dbReference type="EC" id="3.4.24.-" evidence="2"/>
<comment type="caution">
    <text evidence="1">Lacks conserved residue(s) required for the propagation of feature annotation.</text>
</comment>
<proteinExistence type="predicted"/>
<evidence type="ECO:0000256" key="2">
    <source>
        <dbReference type="RuleBase" id="RU361183"/>
    </source>
</evidence>
<dbReference type="PANTHER" id="PTHR10127">
    <property type="entry name" value="DISCOIDIN, CUB, EGF, LAMININ , AND ZINC METALLOPROTEASE DOMAIN CONTAINING"/>
    <property type="match status" value="1"/>
</dbReference>
<dbReference type="EMBL" id="CADEBD010000327">
    <property type="protein sequence ID" value="CAB3245766.1"/>
    <property type="molecule type" value="Genomic_DNA"/>
</dbReference>
<evidence type="ECO:0000259" key="4">
    <source>
        <dbReference type="PROSITE" id="PS51864"/>
    </source>
</evidence>
<evidence type="ECO:0000313" key="6">
    <source>
        <dbReference type="Proteomes" id="UP000494256"/>
    </source>
</evidence>
<dbReference type="SUPFAM" id="SSF55486">
    <property type="entry name" value="Metalloproteases ('zincins'), catalytic domain"/>
    <property type="match status" value="2"/>
</dbReference>
<keyword evidence="1 2" id="KW-0482">Metalloprotease</keyword>
<dbReference type="GO" id="GO:0004222">
    <property type="term" value="F:metalloendopeptidase activity"/>
    <property type="evidence" value="ECO:0007669"/>
    <property type="project" value="UniProtKB-UniRule"/>
</dbReference>
<dbReference type="Pfam" id="PF01400">
    <property type="entry name" value="Astacin"/>
    <property type="match status" value="2"/>
</dbReference>
<protein>
    <recommendedName>
        <fullName evidence="2">Metalloendopeptidase</fullName>
        <ecNumber evidence="2">3.4.24.-</ecNumber>
    </recommendedName>
</protein>
<reference evidence="5 6" key="1">
    <citation type="submission" date="2020-04" db="EMBL/GenBank/DDBJ databases">
        <authorList>
            <person name="Wallbank WR R."/>
            <person name="Pardo Diaz C."/>
            <person name="Kozak K."/>
            <person name="Martin S."/>
            <person name="Jiggins C."/>
            <person name="Moest M."/>
            <person name="Warren A I."/>
            <person name="Byers J.R.P. K."/>
            <person name="Montejo-Kovacevich G."/>
            <person name="Yen C E."/>
        </authorList>
    </citation>
    <scope>NUCLEOTIDE SEQUENCE [LARGE SCALE GENOMIC DNA]</scope>
</reference>
<feature type="compositionally biased region" description="Basic and acidic residues" evidence="3">
    <location>
        <begin position="490"/>
        <end position="505"/>
    </location>
</feature>
<sequence>MDMCRIFTEETQKLEKINEVKKGHRSKKKGVLKHRRAKRQTGFNALNPTLYLDDARRVENIVDKVYDDLLEKGEKIKYRRMNIEELERNKTITSPVSGRRFVFAPMNLTRGHPTKQGSNMNGPPPSGKTPRFPLSIVPYFIDRRTYDANLADMIGKAFDYVEKVTCIRLQRLRERPTDKESLQNVEWLYITNPSGIRQCVHSNERALIRGVQMIVLGYDCMSVGEILHETMHVLGFSHEHIRPDRDQFVSILWDNIKPGYKKFFERLEEPNVENLPYDYASILHYPSRAFSKNGQVTIVARDGLKIGQRDGLSDTDIEKINTIYSAECVKRNRQYLLKTCPSVVKPKPEPQKASRREIEQYFEKRLWPYGFVNYQIKDSMEFTSDEKENIRAVIHHIEMETCIEFRDLTQDSDSSNESDNSVESNNNSKTNNTITKKLKLSGEIDLNAEDAISNQTNKENTLQADDSKTDMIINKLSKASESNAVEDDKDSLMKSKTYKREKESLTAKGKQLKKKTSKRSAKSTRLGTNGRARPPISPSRRHASNILVFTRSTKPGCACPKIPGVPTDPITIEINADCFNSVNVLLHLFVHLLGLDHQHNSHDRDSFLHIVWDQLTEDVKQEMQDKLPPAASAGFAYDYQSVMHYPWLQIKNGRSNIMYPIWNDGWAMGNWQGLSSVDVQKLNYLYKSQCELRRREAEAAGVKLGITHK</sequence>
<feature type="binding site" evidence="1">
    <location>
        <position position="238"/>
    </location>
    <ligand>
        <name>Zn(2+)</name>
        <dbReference type="ChEBI" id="CHEBI:29105"/>
        <note>catalytic</note>
    </ligand>
</feature>
<organism evidence="5 6">
    <name type="scientific">Arctia plantaginis</name>
    <name type="common">Wood tiger moth</name>
    <name type="synonym">Phalaena plantaginis</name>
    <dbReference type="NCBI Taxonomy" id="874455"/>
    <lineage>
        <taxon>Eukaryota</taxon>
        <taxon>Metazoa</taxon>
        <taxon>Ecdysozoa</taxon>
        <taxon>Arthropoda</taxon>
        <taxon>Hexapoda</taxon>
        <taxon>Insecta</taxon>
        <taxon>Pterygota</taxon>
        <taxon>Neoptera</taxon>
        <taxon>Endopterygota</taxon>
        <taxon>Lepidoptera</taxon>
        <taxon>Glossata</taxon>
        <taxon>Ditrysia</taxon>
        <taxon>Noctuoidea</taxon>
        <taxon>Erebidae</taxon>
        <taxon>Arctiinae</taxon>
        <taxon>Arctia</taxon>
    </lineage>
</organism>
<dbReference type="SMART" id="SM00235">
    <property type="entry name" value="ZnMc"/>
    <property type="match status" value="2"/>
</dbReference>
<dbReference type="InterPro" id="IPR006026">
    <property type="entry name" value="Peptidase_Metallo"/>
</dbReference>
<feature type="active site" evidence="1">
    <location>
        <position position="229"/>
    </location>
</feature>
<evidence type="ECO:0000256" key="3">
    <source>
        <dbReference type="SAM" id="MobiDB-lite"/>
    </source>
</evidence>
<keyword evidence="1 2" id="KW-0479">Metal-binding</keyword>
<comment type="caution">
    <text evidence="5">The sequence shown here is derived from an EMBL/GenBank/DDBJ whole genome shotgun (WGS) entry which is preliminary data.</text>
</comment>
<keyword evidence="1 2" id="KW-0378">Hydrolase</keyword>
<dbReference type="PANTHER" id="PTHR10127:SF850">
    <property type="entry name" value="METALLOENDOPEPTIDASE"/>
    <property type="match status" value="1"/>
</dbReference>
<keyword evidence="1 2" id="KW-0645">Protease</keyword>
<feature type="region of interest" description="Disordered" evidence="3">
    <location>
        <begin position="108"/>
        <end position="128"/>
    </location>
</feature>
<dbReference type="InterPro" id="IPR001506">
    <property type="entry name" value="Peptidase_M12A"/>
</dbReference>
<dbReference type="CDD" id="cd04280">
    <property type="entry name" value="ZnMc_astacin_like"/>
    <property type="match status" value="1"/>
</dbReference>
<feature type="binding site" evidence="1">
    <location>
        <position position="228"/>
    </location>
    <ligand>
        <name>Zn(2+)</name>
        <dbReference type="ChEBI" id="CHEBI:29105"/>
        <note>catalytic</note>
    </ligand>
</feature>
<dbReference type="Proteomes" id="UP000494256">
    <property type="component" value="Unassembled WGS sequence"/>
</dbReference>
<feature type="binding site" evidence="1">
    <location>
        <position position="232"/>
    </location>
    <ligand>
        <name>Zn(2+)</name>
        <dbReference type="ChEBI" id="CHEBI:29105"/>
        <note>catalytic</note>
    </ligand>
</feature>
<dbReference type="OrthoDB" id="10306361at2759"/>
<accession>A0A8S1AM13</accession>
<feature type="compositionally biased region" description="Basic residues" evidence="3">
    <location>
        <begin position="510"/>
        <end position="522"/>
    </location>
</feature>
<dbReference type="PRINTS" id="PR00480">
    <property type="entry name" value="ASTACIN"/>
</dbReference>
<feature type="compositionally biased region" description="Low complexity" evidence="3">
    <location>
        <begin position="411"/>
        <end position="434"/>
    </location>
</feature>
<feature type="domain" description="Peptidase M12A" evidence="4">
    <location>
        <begin position="121"/>
        <end position="329"/>
    </location>
</feature>
<feature type="region of interest" description="Disordered" evidence="3">
    <location>
        <begin position="480"/>
        <end position="542"/>
    </location>
</feature>
<comment type="cofactor">
    <cofactor evidence="1 2">
        <name>Zn(2+)</name>
        <dbReference type="ChEBI" id="CHEBI:29105"/>
    </cofactor>
    <text evidence="1 2">Binds 1 zinc ion per subunit.</text>
</comment>
<gene>
    <name evidence="5" type="ORF">APLA_LOCUS11235</name>
</gene>
<dbReference type="InterPro" id="IPR034035">
    <property type="entry name" value="Astacin-like_dom"/>
</dbReference>
<dbReference type="GO" id="GO:0008270">
    <property type="term" value="F:zinc ion binding"/>
    <property type="evidence" value="ECO:0007669"/>
    <property type="project" value="UniProtKB-UniRule"/>
</dbReference>
<dbReference type="Gene3D" id="3.40.390.10">
    <property type="entry name" value="Collagenase (Catalytic Domain)"/>
    <property type="match status" value="3"/>
</dbReference>
<dbReference type="GO" id="GO:0006508">
    <property type="term" value="P:proteolysis"/>
    <property type="evidence" value="ECO:0007669"/>
    <property type="project" value="UniProtKB-KW"/>
</dbReference>
<dbReference type="AlphaFoldDB" id="A0A8S1AM13"/>
<dbReference type="PROSITE" id="PS51864">
    <property type="entry name" value="ASTACIN"/>
    <property type="match status" value="1"/>
</dbReference>
<dbReference type="InterPro" id="IPR024079">
    <property type="entry name" value="MetalloPept_cat_dom_sf"/>
</dbReference>
<name>A0A8S1AM13_ARCPL</name>
<keyword evidence="1 2" id="KW-0862">Zinc</keyword>